<feature type="transmembrane region" description="Helical" evidence="13">
    <location>
        <begin position="20"/>
        <end position="38"/>
    </location>
</feature>
<dbReference type="AlphaFoldDB" id="A0A6L5Y3A0"/>
<accession>A0A6L5Y3A0</accession>
<gene>
    <name evidence="14" type="ORF">FYJ64_02775</name>
</gene>
<evidence type="ECO:0000256" key="9">
    <source>
        <dbReference type="ARBA" id="ARBA00022989"/>
    </source>
</evidence>
<dbReference type="GO" id="GO:0015297">
    <property type="term" value="F:antiporter activity"/>
    <property type="evidence" value="ECO:0007669"/>
    <property type="project" value="UniProtKB-KW"/>
</dbReference>
<evidence type="ECO:0000256" key="5">
    <source>
        <dbReference type="ARBA" id="ARBA00022448"/>
    </source>
</evidence>
<evidence type="ECO:0000256" key="7">
    <source>
        <dbReference type="ARBA" id="ARBA00022475"/>
    </source>
</evidence>
<feature type="transmembrane region" description="Helical" evidence="13">
    <location>
        <begin position="433"/>
        <end position="452"/>
    </location>
</feature>
<comment type="caution">
    <text evidence="14">The sequence shown here is derived from an EMBL/GenBank/DDBJ whole genome shotgun (WGS) entry which is preliminary data.</text>
</comment>
<feature type="transmembrane region" description="Helical" evidence="13">
    <location>
        <begin position="170"/>
        <end position="188"/>
    </location>
</feature>
<feature type="transmembrane region" description="Helical" evidence="13">
    <location>
        <begin position="336"/>
        <end position="355"/>
    </location>
</feature>
<evidence type="ECO:0000256" key="1">
    <source>
        <dbReference type="ARBA" id="ARBA00003408"/>
    </source>
</evidence>
<evidence type="ECO:0000256" key="13">
    <source>
        <dbReference type="SAM" id="Phobius"/>
    </source>
</evidence>
<dbReference type="CDD" id="cd13137">
    <property type="entry name" value="MATE_NorM_like"/>
    <property type="match status" value="1"/>
</dbReference>
<evidence type="ECO:0000256" key="6">
    <source>
        <dbReference type="ARBA" id="ARBA00022449"/>
    </source>
</evidence>
<keyword evidence="11 13" id="KW-0472">Membrane</keyword>
<dbReference type="Proteomes" id="UP000474676">
    <property type="component" value="Unassembled WGS sequence"/>
</dbReference>
<feature type="transmembrane region" description="Helical" evidence="13">
    <location>
        <begin position="200"/>
        <end position="228"/>
    </location>
</feature>
<name>A0A6L5Y3A0_9FIRM</name>
<comment type="similarity">
    <text evidence="3">Belongs to the multi antimicrobial extrusion (MATE) (TC 2.A.66.1) family.</text>
</comment>
<keyword evidence="10" id="KW-0406">Ion transport</keyword>
<feature type="transmembrane region" description="Helical" evidence="13">
    <location>
        <begin position="403"/>
        <end position="427"/>
    </location>
</feature>
<keyword evidence="9 13" id="KW-1133">Transmembrane helix</keyword>
<comment type="subcellular location">
    <subcellularLocation>
        <location evidence="2">Cell membrane</location>
        <topology evidence="2">Multi-pass membrane protein</topology>
    </subcellularLocation>
</comment>
<dbReference type="InterPro" id="IPR002528">
    <property type="entry name" value="MATE_fam"/>
</dbReference>
<evidence type="ECO:0000313" key="14">
    <source>
        <dbReference type="EMBL" id="MST51254.1"/>
    </source>
</evidence>
<evidence type="ECO:0000256" key="2">
    <source>
        <dbReference type="ARBA" id="ARBA00004651"/>
    </source>
</evidence>
<keyword evidence="15" id="KW-1185">Reference proteome</keyword>
<dbReference type="Pfam" id="PF01554">
    <property type="entry name" value="MatE"/>
    <property type="match status" value="2"/>
</dbReference>
<dbReference type="EMBL" id="VUMZ01000002">
    <property type="protein sequence ID" value="MST51254.1"/>
    <property type="molecule type" value="Genomic_DNA"/>
</dbReference>
<evidence type="ECO:0000256" key="4">
    <source>
        <dbReference type="ARBA" id="ARBA00020268"/>
    </source>
</evidence>
<dbReference type="PANTHER" id="PTHR43298:SF2">
    <property type="entry name" value="FMN_FAD EXPORTER YEEO-RELATED"/>
    <property type="match status" value="1"/>
</dbReference>
<reference evidence="14 15" key="1">
    <citation type="submission" date="2019-08" db="EMBL/GenBank/DDBJ databases">
        <title>In-depth cultivation of the pig gut microbiome towards novel bacterial diversity and tailored functional studies.</title>
        <authorList>
            <person name="Wylensek D."/>
            <person name="Hitch T.C.A."/>
            <person name="Clavel T."/>
        </authorList>
    </citation>
    <scope>NUCLEOTIDE SEQUENCE [LARGE SCALE GENOMIC DNA]</scope>
    <source>
        <strain evidence="14 15">WCA-MUC-591-APC-3H</strain>
    </source>
</reference>
<evidence type="ECO:0000256" key="3">
    <source>
        <dbReference type="ARBA" id="ARBA00010199"/>
    </source>
</evidence>
<keyword evidence="5" id="KW-0813">Transport</keyword>
<protein>
    <recommendedName>
        <fullName evidence="4">Probable multidrug resistance protein NorM</fullName>
    </recommendedName>
    <alternativeName>
        <fullName evidence="12">Multidrug-efflux transporter</fullName>
    </alternativeName>
</protein>
<dbReference type="PANTHER" id="PTHR43298">
    <property type="entry name" value="MULTIDRUG RESISTANCE PROTEIN NORM-RELATED"/>
    <property type="match status" value="1"/>
</dbReference>
<dbReference type="GeneID" id="303114237"/>
<dbReference type="InterPro" id="IPR048279">
    <property type="entry name" value="MdtK-like"/>
</dbReference>
<feature type="transmembrane region" description="Helical" evidence="13">
    <location>
        <begin position="99"/>
        <end position="118"/>
    </location>
</feature>
<dbReference type="RefSeq" id="WP_154573741.1">
    <property type="nucleotide sequence ID" value="NZ_JAQXGS010000077.1"/>
</dbReference>
<proteinExistence type="inferred from homology"/>
<feature type="transmembrane region" description="Helical" evidence="13">
    <location>
        <begin position="138"/>
        <end position="158"/>
    </location>
</feature>
<evidence type="ECO:0000256" key="10">
    <source>
        <dbReference type="ARBA" id="ARBA00023065"/>
    </source>
</evidence>
<keyword evidence="7" id="KW-1003">Cell membrane</keyword>
<comment type="function">
    <text evidence="1">Multidrug efflux pump.</text>
</comment>
<keyword evidence="8 13" id="KW-0812">Transmembrane</keyword>
<dbReference type="GO" id="GO:0006811">
    <property type="term" value="P:monoatomic ion transport"/>
    <property type="evidence" value="ECO:0007669"/>
    <property type="project" value="UniProtKB-KW"/>
</dbReference>
<keyword evidence="6" id="KW-0050">Antiport</keyword>
<dbReference type="InterPro" id="IPR050222">
    <property type="entry name" value="MATE_MdtK"/>
</dbReference>
<dbReference type="GO" id="GO:0005886">
    <property type="term" value="C:plasma membrane"/>
    <property type="evidence" value="ECO:0007669"/>
    <property type="project" value="UniProtKB-SubCell"/>
</dbReference>
<evidence type="ECO:0000313" key="15">
    <source>
        <dbReference type="Proteomes" id="UP000474676"/>
    </source>
</evidence>
<evidence type="ECO:0000256" key="11">
    <source>
        <dbReference type="ARBA" id="ARBA00023136"/>
    </source>
</evidence>
<dbReference type="GO" id="GO:0042910">
    <property type="term" value="F:xenobiotic transmembrane transporter activity"/>
    <property type="evidence" value="ECO:0007669"/>
    <property type="project" value="InterPro"/>
</dbReference>
<dbReference type="NCBIfam" id="TIGR00797">
    <property type="entry name" value="matE"/>
    <property type="match status" value="1"/>
</dbReference>
<organism evidence="14 15">
    <name type="scientific">Hornefia butyriciproducens</name>
    <dbReference type="NCBI Taxonomy" id="2652293"/>
    <lineage>
        <taxon>Bacteria</taxon>
        <taxon>Bacillati</taxon>
        <taxon>Bacillota</taxon>
        <taxon>Clostridia</taxon>
        <taxon>Peptostreptococcales</taxon>
        <taxon>Anaerovoracaceae</taxon>
        <taxon>Hornefia</taxon>
    </lineage>
</organism>
<evidence type="ECO:0000256" key="12">
    <source>
        <dbReference type="ARBA" id="ARBA00031636"/>
    </source>
</evidence>
<evidence type="ECO:0000256" key="8">
    <source>
        <dbReference type="ARBA" id="ARBA00022692"/>
    </source>
</evidence>
<sequence length="464" mass="49747">MSREIDILNNRLSSRRTVLILTWPIIVEQLLSMMVNYVDTAMVGSIGVDATASIAVVTSTIWLIGGLMMGVSVGFSVLVSRAVGYRDFAEAKEIVRQSFLTMVGFGLIITLLVEFLIAPFLPGWMGANASIRQDSVNYFRITGAVYVFDMFLFVGGGIIRGAGDSRSPMIYSILNNAVNIVGNFFFIYQPRTIVLFGIPFRVWGAGLGVSGAALGTAAGAAVCGIMIIHRIFDPDLSVSISLHDRFRLDRKIQKQALTLGIPTALERITISGGQLVVTMLATGLGTSALAAHQLANTAEQICYMPAYSFGVSATTLIAQSLGANRPELAKTYSRDCILDGVILISACAVLLYIFAPELMGLFIRDAGVIAAGAQVLRIQALAEPAVGITNVVSGILRGGGDTVGPFVIGVAGMWVVRITLAVIMIHMFQAGLVGIWIPMAADWVVRACCCLLRMRSGKWMHKLD</sequence>
<feature type="transmembrane region" description="Helical" evidence="13">
    <location>
        <begin position="50"/>
        <end position="78"/>
    </location>
</feature>
<dbReference type="PIRSF" id="PIRSF006603">
    <property type="entry name" value="DinF"/>
    <property type="match status" value="1"/>
</dbReference>